<keyword evidence="11" id="KW-1185">Reference proteome</keyword>
<feature type="compositionally biased region" description="Low complexity" evidence="7">
    <location>
        <begin position="671"/>
        <end position="680"/>
    </location>
</feature>
<evidence type="ECO:0000256" key="1">
    <source>
        <dbReference type="ARBA" id="ARBA00022723"/>
    </source>
</evidence>
<dbReference type="PANTHER" id="PTHR23057:SF0">
    <property type="entry name" value="JUXTAPOSED WITH ANOTHER ZINC FINGER PROTEIN 1"/>
    <property type="match status" value="1"/>
</dbReference>
<feature type="domain" description="C2H2-type" evidence="9">
    <location>
        <begin position="465"/>
        <end position="488"/>
    </location>
</feature>
<keyword evidence="8" id="KW-0812">Transmembrane</keyword>
<feature type="compositionally biased region" description="Polar residues" evidence="7">
    <location>
        <begin position="113"/>
        <end position="123"/>
    </location>
</feature>
<dbReference type="PROSITE" id="PS50157">
    <property type="entry name" value="ZINC_FINGER_C2H2_2"/>
    <property type="match status" value="2"/>
</dbReference>
<dbReference type="Proteomes" id="UP001175271">
    <property type="component" value="Unassembled WGS sequence"/>
</dbReference>
<evidence type="ECO:0000256" key="5">
    <source>
        <dbReference type="PROSITE-ProRule" id="PRU00042"/>
    </source>
</evidence>
<feature type="compositionally biased region" description="Polar residues" evidence="7">
    <location>
        <begin position="130"/>
        <end position="159"/>
    </location>
</feature>
<sequence length="705" mass="78871">MLRMGAVDDRLEEFIHFAKFTAIVFGSSMLFFFFALALYHFGMFRRLFPDGHFTTREAPQRMSPGGDTLNTNPLLQADNKLVFEKATERKEFPQQKANGRNIVENIKTDVTPEESSITQQDSTELALPIQKTQPSTKKTTAKAQDRGQTSSDAAPTQSFKDQKEMTATEKSKMKEKMFEPMECRFRKCGLWFRDQYDLATHIEATHVVAAKEAFDEERKIRIEDEIRKTAGKGVSTASIIAENSNSFPTKIAMCIVSRTNYDIPPPTPVTRERRRIVYNLFKKPNPQTTTGLADDLEDEKHQISQLMQRISNESAAFEQKAVQQQQQQQQAAMRYANYQQQHMQQPMSSTQSPMQPCAPMPTAYADPYSVPMKPLQQQQPQQPSALPAPVDVNEEKKFKCSYPGCTKRYKNSQGVRYHMRMSHQQQNQPSSGETSTGRATPISGAPSPGQNSAEKPPSKNSQKPYKCQFCTKRYKTTSGLQNHVQSSHQRIVQPPSVDPSTISLNDNYQSPSYVAQPSSVSPSQNPSVMSQQQYLVQNQQMPNAGELNPGVTVRTALQNQMYSQARQLISANEGGASVPSEQQMYGHRGHRAMPITSGIAVKTDGGMMSPQHQSRVPGLTVTPMPQRLISQQRMLHNGANPNSSPTAQLIRVNSMEQPHPQMHPQPPPMEQPHSAYSSPSYAPPAPVSAYGQLVQPGLMPHLDQQ</sequence>
<comment type="caution">
    <text evidence="10">The sequence shown here is derived from an EMBL/GenBank/DDBJ whole genome shotgun (WGS) entry which is preliminary data.</text>
</comment>
<dbReference type="PANTHER" id="PTHR23057">
    <property type="entry name" value="JUXTAPOSED WITH ANOTHER ZINC FINGER PROTEIN 1"/>
    <property type="match status" value="1"/>
</dbReference>
<dbReference type="GO" id="GO:0008270">
    <property type="term" value="F:zinc ion binding"/>
    <property type="evidence" value="ECO:0007669"/>
    <property type="project" value="UniProtKB-KW"/>
</dbReference>
<feature type="transmembrane region" description="Helical" evidence="8">
    <location>
        <begin position="20"/>
        <end position="39"/>
    </location>
</feature>
<feature type="compositionally biased region" description="Polar residues" evidence="7">
    <location>
        <begin position="498"/>
        <end position="508"/>
    </location>
</feature>
<evidence type="ECO:0000256" key="6">
    <source>
        <dbReference type="SAM" id="Coils"/>
    </source>
</evidence>
<dbReference type="AlphaFoldDB" id="A0AA39LNG2"/>
<keyword evidence="2" id="KW-0677">Repeat</keyword>
<feature type="coiled-coil region" evidence="6">
    <location>
        <begin position="293"/>
        <end position="327"/>
    </location>
</feature>
<feature type="compositionally biased region" description="Polar residues" evidence="7">
    <location>
        <begin position="480"/>
        <end position="490"/>
    </location>
</feature>
<feature type="region of interest" description="Disordered" evidence="7">
    <location>
        <begin position="362"/>
        <end position="390"/>
    </location>
</feature>
<evidence type="ECO:0000313" key="11">
    <source>
        <dbReference type="Proteomes" id="UP001175271"/>
    </source>
</evidence>
<feature type="domain" description="C2H2-type" evidence="9">
    <location>
        <begin position="398"/>
        <end position="428"/>
    </location>
</feature>
<evidence type="ECO:0000256" key="3">
    <source>
        <dbReference type="ARBA" id="ARBA00022771"/>
    </source>
</evidence>
<organism evidence="10 11">
    <name type="scientific">Steinernema hermaphroditum</name>
    <dbReference type="NCBI Taxonomy" id="289476"/>
    <lineage>
        <taxon>Eukaryota</taxon>
        <taxon>Metazoa</taxon>
        <taxon>Ecdysozoa</taxon>
        <taxon>Nematoda</taxon>
        <taxon>Chromadorea</taxon>
        <taxon>Rhabditida</taxon>
        <taxon>Tylenchina</taxon>
        <taxon>Panagrolaimomorpha</taxon>
        <taxon>Strongyloidoidea</taxon>
        <taxon>Steinernematidae</taxon>
        <taxon>Steinernema</taxon>
    </lineage>
</organism>
<feature type="compositionally biased region" description="Low complexity" evidence="7">
    <location>
        <begin position="509"/>
        <end position="526"/>
    </location>
</feature>
<feature type="compositionally biased region" description="Polar residues" evidence="7">
    <location>
        <begin position="448"/>
        <end position="463"/>
    </location>
</feature>
<feature type="region of interest" description="Disordered" evidence="7">
    <location>
        <begin position="89"/>
        <end position="171"/>
    </location>
</feature>
<dbReference type="PROSITE" id="PS00028">
    <property type="entry name" value="ZINC_FINGER_C2H2_1"/>
    <property type="match status" value="3"/>
</dbReference>
<feature type="compositionally biased region" description="Pro residues" evidence="7">
    <location>
        <begin position="661"/>
        <end position="670"/>
    </location>
</feature>
<dbReference type="SMART" id="SM00355">
    <property type="entry name" value="ZnF_C2H2"/>
    <property type="match status" value="3"/>
</dbReference>
<keyword evidence="8" id="KW-1133">Transmembrane helix</keyword>
<feature type="compositionally biased region" description="Low complexity" evidence="7">
    <location>
        <begin position="374"/>
        <end position="389"/>
    </location>
</feature>
<proteinExistence type="predicted"/>
<evidence type="ECO:0000256" key="4">
    <source>
        <dbReference type="ARBA" id="ARBA00022833"/>
    </source>
</evidence>
<feature type="compositionally biased region" description="Polar residues" evidence="7">
    <location>
        <begin position="422"/>
        <end position="438"/>
    </location>
</feature>
<dbReference type="GO" id="GO:0005634">
    <property type="term" value="C:nucleus"/>
    <property type="evidence" value="ECO:0007669"/>
    <property type="project" value="TreeGrafter"/>
</dbReference>
<evidence type="ECO:0000313" key="10">
    <source>
        <dbReference type="EMBL" id="KAK0404176.1"/>
    </source>
</evidence>
<dbReference type="InterPro" id="IPR013087">
    <property type="entry name" value="Znf_C2H2_type"/>
</dbReference>
<keyword evidence="4" id="KW-0862">Zinc</keyword>
<evidence type="ECO:0000256" key="8">
    <source>
        <dbReference type="SAM" id="Phobius"/>
    </source>
</evidence>
<dbReference type="SUPFAM" id="SSF57667">
    <property type="entry name" value="beta-beta-alpha zinc fingers"/>
    <property type="match status" value="2"/>
</dbReference>
<reference evidence="10" key="1">
    <citation type="submission" date="2023-06" db="EMBL/GenBank/DDBJ databases">
        <title>Genomic analysis of the entomopathogenic nematode Steinernema hermaphroditum.</title>
        <authorList>
            <person name="Schwarz E.M."/>
            <person name="Heppert J.K."/>
            <person name="Baniya A."/>
            <person name="Schwartz H.T."/>
            <person name="Tan C.-H."/>
            <person name="Antoshechkin I."/>
            <person name="Sternberg P.W."/>
            <person name="Goodrich-Blair H."/>
            <person name="Dillman A.R."/>
        </authorList>
    </citation>
    <scope>NUCLEOTIDE SEQUENCE</scope>
    <source>
        <strain evidence="10">PS9179</strain>
        <tissue evidence="10">Whole animal</tissue>
    </source>
</reference>
<dbReference type="InterPro" id="IPR036236">
    <property type="entry name" value="Znf_C2H2_sf"/>
</dbReference>
<keyword evidence="1" id="KW-0479">Metal-binding</keyword>
<accession>A0AA39LNG2</accession>
<dbReference type="Gene3D" id="3.30.160.60">
    <property type="entry name" value="Classic Zinc Finger"/>
    <property type="match status" value="2"/>
</dbReference>
<keyword evidence="6" id="KW-0175">Coiled coil</keyword>
<feature type="region of interest" description="Disordered" evidence="7">
    <location>
        <begin position="420"/>
        <end position="466"/>
    </location>
</feature>
<feature type="region of interest" description="Disordered" evidence="7">
    <location>
        <begin position="656"/>
        <end position="705"/>
    </location>
</feature>
<protein>
    <recommendedName>
        <fullName evidence="9">C2H2-type domain-containing protein</fullName>
    </recommendedName>
</protein>
<keyword evidence="3 5" id="KW-0863">Zinc-finger</keyword>
<dbReference type="InterPro" id="IPR051580">
    <property type="entry name" value="ZnF-Chromatin_assoc"/>
</dbReference>
<keyword evidence="8" id="KW-0472">Membrane</keyword>
<evidence type="ECO:0000256" key="7">
    <source>
        <dbReference type="SAM" id="MobiDB-lite"/>
    </source>
</evidence>
<feature type="region of interest" description="Disordered" evidence="7">
    <location>
        <begin position="480"/>
        <end position="526"/>
    </location>
</feature>
<dbReference type="EMBL" id="JAUCMV010000004">
    <property type="protein sequence ID" value="KAK0404176.1"/>
    <property type="molecule type" value="Genomic_DNA"/>
</dbReference>
<name>A0AA39LNG2_9BILA</name>
<feature type="compositionally biased region" description="Basic and acidic residues" evidence="7">
    <location>
        <begin position="160"/>
        <end position="171"/>
    </location>
</feature>
<evidence type="ECO:0000256" key="2">
    <source>
        <dbReference type="ARBA" id="ARBA00022737"/>
    </source>
</evidence>
<gene>
    <name evidence="10" type="ORF">QR680_017323</name>
</gene>
<evidence type="ECO:0000259" key="9">
    <source>
        <dbReference type="PROSITE" id="PS50157"/>
    </source>
</evidence>